<dbReference type="SUPFAM" id="SSF53448">
    <property type="entry name" value="Nucleotide-diphospho-sugar transferases"/>
    <property type="match status" value="1"/>
</dbReference>
<feature type="domain" description="Nucleotidyl transferase" evidence="1">
    <location>
        <begin position="2"/>
        <end position="223"/>
    </location>
</feature>
<dbReference type="GO" id="GO:0047343">
    <property type="term" value="F:glucose-1-phosphate cytidylyltransferase activity"/>
    <property type="evidence" value="ECO:0007669"/>
    <property type="project" value="InterPro"/>
</dbReference>
<comment type="caution">
    <text evidence="2">The sequence shown here is derived from an EMBL/GenBank/DDBJ whole genome shotgun (WGS) entry which is preliminary data.</text>
</comment>
<dbReference type="OrthoDB" id="9801899at2"/>
<dbReference type="Proteomes" id="UP000245124">
    <property type="component" value="Unassembled WGS sequence"/>
</dbReference>
<dbReference type="InterPro" id="IPR046981">
    <property type="entry name" value="G1P_cyt_trans"/>
</dbReference>
<dbReference type="NCBIfam" id="TIGR02623">
    <property type="entry name" value="G1P_cyt_trans"/>
    <property type="match status" value="1"/>
</dbReference>
<dbReference type="PANTHER" id="PTHR47183">
    <property type="entry name" value="GLUCOSE-1-PHOSPHATE CYTIDYLYLTRANSFERASE-RELATED"/>
    <property type="match status" value="1"/>
</dbReference>
<dbReference type="InterPro" id="IPR013446">
    <property type="entry name" value="G1P_cyt_trans-like"/>
</dbReference>
<accession>A0A2R5FIL9</accession>
<dbReference type="GO" id="GO:0009243">
    <property type="term" value="P:O antigen biosynthetic process"/>
    <property type="evidence" value="ECO:0007669"/>
    <property type="project" value="InterPro"/>
</dbReference>
<dbReference type="InterPro" id="IPR029044">
    <property type="entry name" value="Nucleotide-diphossugar_trans"/>
</dbReference>
<dbReference type="Pfam" id="PF00483">
    <property type="entry name" value="NTP_transferase"/>
    <property type="match status" value="1"/>
</dbReference>
<dbReference type="InterPro" id="IPR005835">
    <property type="entry name" value="NTP_transferase_dom"/>
</dbReference>
<sequence>MKVVILAGGLGTRLAEETEIIPKPMVEIGGRPILWHIMKIYAHYGYKDFYIALGYKGDYIKRYFLEYYNLNSSMTINLQNGHVDIHNNAAEDWILHLMDTGLDTMTAGRIKRLQPWLDNETFMVTYGDGVANLNIKELLEFHKSHKCLATVTAVRPPARFGSLRFQGDLVDEFLEKPQMGEGWINGGFLIFEPKIFEYLKGDDEILEVALLEKLANEGQLAAYRHYDFWQCMDTLRDKYRLKDLWDSVNPPWKVWN</sequence>
<dbReference type="EMBL" id="BDUD01000001">
    <property type="protein sequence ID" value="GBG18560.1"/>
    <property type="molecule type" value="Genomic_DNA"/>
</dbReference>
<protein>
    <submittedName>
        <fullName evidence="2">Glucose-1-phosphate cytidylyltransferase</fullName>
    </submittedName>
</protein>
<dbReference type="RefSeq" id="WP_109008552.1">
    <property type="nucleotide sequence ID" value="NZ_BDUD01000001.1"/>
</dbReference>
<dbReference type="Gene3D" id="3.90.550.10">
    <property type="entry name" value="Spore Coat Polysaccharide Biosynthesis Protein SpsA, Chain A"/>
    <property type="match status" value="1"/>
</dbReference>
<dbReference type="PANTHER" id="PTHR47183:SF1">
    <property type="entry name" value="GLUCOSE-1-PHOSPHATE CYTIDYLYLTRANSFERASE"/>
    <property type="match status" value="1"/>
</dbReference>
<keyword evidence="3" id="KW-1185">Reference proteome</keyword>
<organism evidence="2 3">
    <name type="scientific">Nostoc commune NIES-4072</name>
    <dbReference type="NCBI Taxonomy" id="2005467"/>
    <lineage>
        <taxon>Bacteria</taxon>
        <taxon>Bacillati</taxon>
        <taxon>Cyanobacteriota</taxon>
        <taxon>Cyanophyceae</taxon>
        <taxon>Nostocales</taxon>
        <taxon>Nostocaceae</taxon>
        <taxon>Nostoc</taxon>
    </lineage>
</organism>
<keyword evidence="2" id="KW-0808">Transferase</keyword>
<keyword evidence="2" id="KW-0548">Nucleotidyltransferase</keyword>
<evidence type="ECO:0000313" key="2">
    <source>
        <dbReference type="EMBL" id="GBG18560.1"/>
    </source>
</evidence>
<dbReference type="AlphaFoldDB" id="A0A2R5FIL9"/>
<evidence type="ECO:0000313" key="3">
    <source>
        <dbReference type="Proteomes" id="UP000245124"/>
    </source>
</evidence>
<dbReference type="CDD" id="cd02524">
    <property type="entry name" value="G1P_cytidylyltransferase"/>
    <property type="match status" value="1"/>
</dbReference>
<evidence type="ECO:0000259" key="1">
    <source>
        <dbReference type="Pfam" id="PF00483"/>
    </source>
</evidence>
<name>A0A2R5FIL9_NOSCO</name>
<gene>
    <name evidence="2" type="ORF">NIES4072_22250</name>
</gene>
<proteinExistence type="predicted"/>
<reference evidence="2 3" key="1">
    <citation type="submission" date="2017-06" db="EMBL/GenBank/DDBJ databases">
        <title>Genome sequencing of cyanobaciteial culture collection at National Institute for Environmental Studies (NIES).</title>
        <authorList>
            <person name="Hirose Y."/>
            <person name="Shimura Y."/>
            <person name="Fujisawa T."/>
            <person name="Nakamura Y."/>
            <person name="Kawachi M."/>
        </authorList>
    </citation>
    <scope>NUCLEOTIDE SEQUENCE [LARGE SCALE GENOMIC DNA]</scope>
    <source>
        <strain evidence="2 3">NIES-4072</strain>
    </source>
</reference>